<feature type="compositionally biased region" description="Basic and acidic residues" evidence="1">
    <location>
        <begin position="192"/>
        <end position="201"/>
    </location>
</feature>
<organism evidence="2 3">
    <name type="scientific">Crassostrea virginica</name>
    <name type="common">Eastern oyster</name>
    <dbReference type="NCBI Taxonomy" id="6565"/>
    <lineage>
        <taxon>Eukaryota</taxon>
        <taxon>Metazoa</taxon>
        <taxon>Spiralia</taxon>
        <taxon>Lophotrochozoa</taxon>
        <taxon>Mollusca</taxon>
        <taxon>Bivalvia</taxon>
        <taxon>Autobranchia</taxon>
        <taxon>Pteriomorphia</taxon>
        <taxon>Ostreida</taxon>
        <taxon>Ostreoidea</taxon>
        <taxon>Ostreidae</taxon>
        <taxon>Crassostrea</taxon>
    </lineage>
</organism>
<keyword evidence="2" id="KW-1185">Reference proteome</keyword>
<gene>
    <name evidence="3" type="primary">LOC111121329</name>
</gene>
<feature type="compositionally biased region" description="Polar residues" evidence="1">
    <location>
        <begin position="321"/>
        <end position="332"/>
    </location>
</feature>
<feature type="compositionally biased region" description="Basic residues" evidence="1">
    <location>
        <begin position="289"/>
        <end position="298"/>
    </location>
</feature>
<feature type="compositionally biased region" description="Basic and acidic residues" evidence="1">
    <location>
        <begin position="148"/>
        <end position="161"/>
    </location>
</feature>
<feature type="compositionally biased region" description="Basic residues" evidence="1">
    <location>
        <begin position="310"/>
        <end position="320"/>
    </location>
</feature>
<proteinExistence type="predicted"/>
<name>A0A8B8CR99_CRAVI</name>
<dbReference type="KEGG" id="cvn:111121329"/>
<sequence>MDRKDKRTPVTEIFPRGEETKEHLLPVRTQIEKFEEKARLNFNKNRPAPQPPGRNFILPKIGNYQPKSLLLSNGQDKSGAKSDFQKLNDKNETVEEPKKYMVIGDKDTPITIHQSSDVIDSPPENEFFPRFGSDNPVFEPEEITPTNSDEKDSVLDFEKTVKNPLFEENEDKDNIPSQRKASDDVEMTDVSSFEKEDDVKPTHKKRPAPPPPILASQNEEFEAEIPAPDYEPEPDYDEEEVPKTKDIYPPAERRKSSSAREYGGEDFSKYMHDSEDEDYFSDHTLTWRNKIKYKRKPAPNRPVSQPGRKKDNRPKPKQHQVKSTGQSTSNQISEEEGRRKTIRDFSFSDCKIGYDDRTVKSTSAVGRYMKRGKDRLPLQQVTSTSYEDFLRTRYTENGSNGSADSGHETGDDFDVHAANLFRQSQPKQLKTGSKQSMWEKLTWRFKSSSRGYAMT</sequence>
<dbReference type="Proteomes" id="UP000694844">
    <property type="component" value="Chromosome 2"/>
</dbReference>
<feature type="compositionally biased region" description="Acidic residues" evidence="1">
    <location>
        <begin position="230"/>
        <end position="240"/>
    </location>
</feature>
<feature type="region of interest" description="Disordered" evidence="1">
    <location>
        <begin position="70"/>
        <end position="275"/>
    </location>
</feature>
<feature type="compositionally biased region" description="Basic and acidic residues" evidence="1">
    <location>
        <begin position="78"/>
        <end position="108"/>
    </location>
</feature>
<dbReference type="AlphaFoldDB" id="A0A8B8CR99"/>
<evidence type="ECO:0000313" key="2">
    <source>
        <dbReference type="Proteomes" id="UP000694844"/>
    </source>
</evidence>
<protein>
    <submittedName>
        <fullName evidence="3">Uncharacterized protein LOC111121329</fullName>
    </submittedName>
</protein>
<feature type="compositionally biased region" description="Basic and acidic residues" evidence="1">
    <location>
        <begin position="241"/>
        <end position="255"/>
    </location>
</feature>
<dbReference type="GeneID" id="111121329"/>
<evidence type="ECO:0000256" key="1">
    <source>
        <dbReference type="SAM" id="MobiDB-lite"/>
    </source>
</evidence>
<reference evidence="3" key="1">
    <citation type="submission" date="2025-08" db="UniProtKB">
        <authorList>
            <consortium name="RefSeq"/>
        </authorList>
    </citation>
    <scope>IDENTIFICATION</scope>
    <source>
        <tissue evidence="3">Whole sample</tissue>
    </source>
</reference>
<feature type="region of interest" description="Disordered" evidence="1">
    <location>
        <begin position="289"/>
        <end position="340"/>
    </location>
</feature>
<dbReference type="RefSeq" id="XP_022318265.1">
    <property type="nucleotide sequence ID" value="XM_022462557.1"/>
</dbReference>
<evidence type="ECO:0000313" key="3">
    <source>
        <dbReference type="RefSeq" id="XP_022318265.1"/>
    </source>
</evidence>
<accession>A0A8B8CR99</accession>
<dbReference type="OrthoDB" id="6101177at2759"/>
<feature type="compositionally biased region" description="Basic and acidic residues" evidence="1">
    <location>
        <begin position="262"/>
        <end position="273"/>
    </location>
</feature>